<reference evidence="9 10" key="1">
    <citation type="submission" date="2021-03" db="EMBL/GenBank/DDBJ databases">
        <title>novel species isolated from a fishpond in China.</title>
        <authorList>
            <person name="Lu H."/>
            <person name="Cai Z."/>
        </authorList>
    </citation>
    <scope>NUCLEOTIDE SEQUENCE [LARGE SCALE GENOMIC DNA]</scope>
    <source>
        <strain evidence="9 10">JCM 31546</strain>
    </source>
</reference>
<gene>
    <name evidence="9" type="ORF">J0A67_06940</name>
</gene>
<organism evidence="9 10">
    <name type="scientific">Algoriphagus aestuariicola</name>
    <dbReference type="NCBI Taxonomy" id="1852016"/>
    <lineage>
        <taxon>Bacteria</taxon>
        <taxon>Pseudomonadati</taxon>
        <taxon>Bacteroidota</taxon>
        <taxon>Cytophagia</taxon>
        <taxon>Cytophagales</taxon>
        <taxon>Cyclobacteriaceae</taxon>
        <taxon>Algoriphagus</taxon>
    </lineage>
</organism>
<dbReference type="PRINTS" id="PR00606">
    <property type="entry name" value="CYTCHROMECID"/>
</dbReference>
<sequence>MKTLAILAVISFSFLFYSCGAKDTQLKITKEQPKKAFYIVPGEDDPIDSALVKRGEVLIAYSDCYQCHKEESKAKGPSFSDIARRYPIQEAYIDMLARKVISGGSGVWGYPVMSGHPKLPADEAKAMVTYILSLEEK</sequence>
<evidence type="ECO:0000256" key="6">
    <source>
        <dbReference type="PROSITE-ProRule" id="PRU00433"/>
    </source>
</evidence>
<evidence type="ECO:0000256" key="7">
    <source>
        <dbReference type="SAM" id="SignalP"/>
    </source>
</evidence>
<dbReference type="Gene3D" id="1.10.760.10">
    <property type="entry name" value="Cytochrome c-like domain"/>
    <property type="match status" value="1"/>
</dbReference>
<dbReference type="SUPFAM" id="SSF46626">
    <property type="entry name" value="Cytochrome c"/>
    <property type="match status" value="1"/>
</dbReference>
<protein>
    <submittedName>
        <fullName evidence="9">C-type cytochrome</fullName>
    </submittedName>
</protein>
<keyword evidence="2 6" id="KW-0349">Heme</keyword>
<evidence type="ECO:0000259" key="8">
    <source>
        <dbReference type="PROSITE" id="PS51007"/>
    </source>
</evidence>
<dbReference type="Proteomes" id="UP000664698">
    <property type="component" value="Unassembled WGS sequence"/>
</dbReference>
<keyword evidence="1" id="KW-0813">Transport</keyword>
<name>A0ABS3BMR2_9BACT</name>
<dbReference type="Pfam" id="PF00034">
    <property type="entry name" value="Cytochrom_C"/>
    <property type="match status" value="1"/>
</dbReference>
<evidence type="ECO:0000256" key="5">
    <source>
        <dbReference type="ARBA" id="ARBA00023004"/>
    </source>
</evidence>
<evidence type="ECO:0000256" key="4">
    <source>
        <dbReference type="ARBA" id="ARBA00022982"/>
    </source>
</evidence>
<feature type="chain" id="PRO_5047368201" evidence="7">
    <location>
        <begin position="22"/>
        <end position="137"/>
    </location>
</feature>
<dbReference type="InterPro" id="IPR002324">
    <property type="entry name" value="Cyt_c_ID"/>
</dbReference>
<feature type="signal peptide" evidence="7">
    <location>
        <begin position="1"/>
        <end position="21"/>
    </location>
</feature>
<dbReference type="RefSeq" id="WP_206568534.1">
    <property type="nucleotide sequence ID" value="NZ_JAFKCW010000001.1"/>
</dbReference>
<dbReference type="InterPro" id="IPR009056">
    <property type="entry name" value="Cyt_c-like_dom"/>
</dbReference>
<dbReference type="PROSITE" id="PS51257">
    <property type="entry name" value="PROKAR_LIPOPROTEIN"/>
    <property type="match status" value="1"/>
</dbReference>
<evidence type="ECO:0000256" key="1">
    <source>
        <dbReference type="ARBA" id="ARBA00022448"/>
    </source>
</evidence>
<keyword evidence="3 6" id="KW-0479">Metal-binding</keyword>
<dbReference type="InterPro" id="IPR036909">
    <property type="entry name" value="Cyt_c-like_dom_sf"/>
</dbReference>
<proteinExistence type="predicted"/>
<dbReference type="EMBL" id="JAFKCW010000001">
    <property type="protein sequence ID" value="MBN7800589.1"/>
    <property type="molecule type" value="Genomic_DNA"/>
</dbReference>
<evidence type="ECO:0000256" key="2">
    <source>
        <dbReference type="ARBA" id="ARBA00022617"/>
    </source>
</evidence>
<keyword evidence="10" id="KW-1185">Reference proteome</keyword>
<evidence type="ECO:0000313" key="10">
    <source>
        <dbReference type="Proteomes" id="UP000664698"/>
    </source>
</evidence>
<feature type="domain" description="Cytochrome c" evidence="8">
    <location>
        <begin position="50"/>
        <end position="135"/>
    </location>
</feature>
<evidence type="ECO:0000256" key="3">
    <source>
        <dbReference type="ARBA" id="ARBA00022723"/>
    </source>
</evidence>
<keyword evidence="7" id="KW-0732">Signal</keyword>
<keyword evidence="4" id="KW-0249">Electron transport</keyword>
<comment type="caution">
    <text evidence="9">The sequence shown here is derived from an EMBL/GenBank/DDBJ whole genome shotgun (WGS) entry which is preliminary data.</text>
</comment>
<accession>A0ABS3BMR2</accession>
<evidence type="ECO:0000313" key="9">
    <source>
        <dbReference type="EMBL" id="MBN7800589.1"/>
    </source>
</evidence>
<dbReference type="PROSITE" id="PS51007">
    <property type="entry name" value="CYTC"/>
    <property type="match status" value="1"/>
</dbReference>
<keyword evidence="5 6" id="KW-0408">Iron</keyword>